<dbReference type="OrthoDB" id="44736at2759"/>
<evidence type="ECO:0000313" key="11">
    <source>
        <dbReference type="Proteomes" id="UP000193920"/>
    </source>
</evidence>
<feature type="transmembrane region" description="Helical" evidence="8">
    <location>
        <begin position="470"/>
        <end position="492"/>
    </location>
</feature>
<feature type="compositionally biased region" description="Low complexity" evidence="9">
    <location>
        <begin position="14"/>
        <end position="48"/>
    </location>
</feature>
<organism evidence="10 11">
    <name type="scientific">Neocallimastix californiae</name>
    <dbReference type="NCBI Taxonomy" id="1754190"/>
    <lineage>
        <taxon>Eukaryota</taxon>
        <taxon>Fungi</taxon>
        <taxon>Fungi incertae sedis</taxon>
        <taxon>Chytridiomycota</taxon>
        <taxon>Chytridiomycota incertae sedis</taxon>
        <taxon>Neocallimastigomycetes</taxon>
        <taxon>Neocallimastigales</taxon>
        <taxon>Neocallimastigaceae</taxon>
        <taxon>Neocallimastix</taxon>
    </lineage>
</organism>
<evidence type="ECO:0000256" key="1">
    <source>
        <dbReference type="ARBA" id="ARBA00002957"/>
    </source>
</evidence>
<keyword evidence="6 8" id="KW-1133">Transmembrane helix</keyword>
<feature type="transmembrane region" description="Helical" evidence="8">
    <location>
        <begin position="275"/>
        <end position="294"/>
    </location>
</feature>
<feature type="transmembrane region" description="Helical" evidence="8">
    <location>
        <begin position="437"/>
        <end position="464"/>
    </location>
</feature>
<feature type="transmembrane region" description="Helical" evidence="8">
    <location>
        <begin position="342"/>
        <end position="362"/>
    </location>
</feature>
<comment type="function">
    <text evidence="1 8">Probably involved in transport through the plasma membrane.</text>
</comment>
<dbReference type="PANTHER" id="PTHR12385">
    <property type="entry name" value="CHOLINE TRANSPORTER-LIKE (SLC FAMILY 44)"/>
    <property type="match status" value="1"/>
</dbReference>
<keyword evidence="7 8" id="KW-0472">Membrane</keyword>
<protein>
    <recommendedName>
        <fullName evidence="4 8">Protein PNS1</fullName>
    </recommendedName>
</protein>
<evidence type="ECO:0000256" key="9">
    <source>
        <dbReference type="SAM" id="MobiDB-lite"/>
    </source>
</evidence>
<dbReference type="GO" id="GO:0022857">
    <property type="term" value="F:transmembrane transporter activity"/>
    <property type="evidence" value="ECO:0007669"/>
    <property type="project" value="UniProtKB-UniRule"/>
</dbReference>
<keyword evidence="11" id="KW-1185">Reference proteome</keyword>
<keyword evidence="5 8" id="KW-0812">Transmembrane</keyword>
<comment type="subcellular location">
    <subcellularLocation>
        <location evidence="8">Cell membrane</location>
        <topology evidence="8">Multi-pass membrane protein</topology>
    </subcellularLocation>
    <subcellularLocation>
        <location evidence="2">Membrane</location>
        <topology evidence="2">Multi-pass membrane protein</topology>
    </subcellularLocation>
</comment>
<evidence type="ECO:0000256" key="7">
    <source>
        <dbReference type="ARBA" id="ARBA00023136"/>
    </source>
</evidence>
<evidence type="ECO:0000313" key="10">
    <source>
        <dbReference type="EMBL" id="ORY09870.1"/>
    </source>
</evidence>
<feature type="region of interest" description="Disordered" evidence="9">
    <location>
        <begin position="1"/>
        <end position="77"/>
    </location>
</feature>
<dbReference type="PANTHER" id="PTHR12385:SF4">
    <property type="entry name" value="PROTEIN PNS1"/>
    <property type="match status" value="1"/>
</dbReference>
<feature type="transmembrane region" description="Helical" evidence="8">
    <location>
        <begin position="92"/>
        <end position="113"/>
    </location>
</feature>
<reference evidence="10 11" key="1">
    <citation type="submission" date="2016-08" db="EMBL/GenBank/DDBJ databases">
        <title>A Parts List for Fungal Cellulosomes Revealed by Comparative Genomics.</title>
        <authorList>
            <consortium name="DOE Joint Genome Institute"/>
            <person name="Haitjema C.H."/>
            <person name="Gilmore S.P."/>
            <person name="Henske J.K."/>
            <person name="Solomon K.V."/>
            <person name="De Groot R."/>
            <person name="Kuo A."/>
            <person name="Mondo S.J."/>
            <person name="Salamov A.A."/>
            <person name="Labutti K."/>
            <person name="Zhao Z."/>
            <person name="Chiniquy J."/>
            <person name="Barry K."/>
            <person name="Brewer H.M."/>
            <person name="Purvine S.O."/>
            <person name="Wright A.T."/>
            <person name="Boxma B."/>
            <person name="Van Alen T."/>
            <person name="Hackstein J.H."/>
            <person name="Baker S.E."/>
            <person name="Grigoriev I.V."/>
            <person name="O'Malley M.A."/>
        </authorList>
    </citation>
    <scope>NUCLEOTIDE SEQUENCE [LARGE SCALE GENOMIC DNA]</scope>
    <source>
        <strain evidence="10 11">G1</strain>
    </source>
</reference>
<sequence>MSNTYGQPPYGQAPYGQAPYGQQMPQMPMPNQYGQGYYQPPPQGYYGQPAPPASTQKPYTEVDVDNKPTASNTGDFKKSKIEFNDKPKYQDVWASFLHLCTVILTVLISVYSIKNMDMNRLFNNQPQTTKPSSKYNNYSTTSSSNNGYYYKRSSKEVGNLDIIILSGSAIGAAGTFIISIVLNIIYAFLAFLANPIIGFIMIIFAGLYVLCYFFWKSRIPFAKVMLKTVTSVTKKFPATIFVGFIGCVVASLWYGLIMVTIVASMSYWQYENPRVAYVIYVFLIFSFFFTSQVINNTIHVTISGVFATYYFRGVVEPGTKNIEVDVKNPTIKSFNRAITTSFGSVCFGSLLIALVSTLRVLAREVKNDAADDENYLLCLISCCVECILSCIEDGIEYFNVYAFTEVAIYGKPYCQAAKDTWTLCKARGIEALINDNLIGNVLGIGAMAIGCLSAVITCAIGIIILGMSEVVLIVIFGIVSFLIGVMIFSVVAQVINSGVATTFVCLCEDPDALRQTKPELWEKVRDTYPSIVY</sequence>
<dbReference type="STRING" id="1754190.A0A1Y1ZHX8"/>
<evidence type="ECO:0000256" key="5">
    <source>
        <dbReference type="ARBA" id="ARBA00022692"/>
    </source>
</evidence>
<dbReference type="GO" id="GO:0005886">
    <property type="term" value="C:plasma membrane"/>
    <property type="evidence" value="ECO:0007669"/>
    <property type="project" value="UniProtKB-SubCell"/>
</dbReference>
<gene>
    <name evidence="10" type="ORF">LY90DRAFT_662720</name>
</gene>
<evidence type="ECO:0000256" key="4">
    <source>
        <dbReference type="ARBA" id="ARBA00015388"/>
    </source>
</evidence>
<comment type="caution">
    <text evidence="10">The sequence shown here is derived from an EMBL/GenBank/DDBJ whole genome shotgun (WGS) entry which is preliminary data.</text>
</comment>
<accession>A0A1Y1ZHX8</accession>
<feature type="transmembrane region" description="Helical" evidence="8">
    <location>
        <begin position="195"/>
        <end position="215"/>
    </location>
</feature>
<evidence type="ECO:0000256" key="2">
    <source>
        <dbReference type="ARBA" id="ARBA00004141"/>
    </source>
</evidence>
<feature type="transmembrane region" description="Helical" evidence="8">
    <location>
        <begin position="236"/>
        <end position="263"/>
    </location>
</feature>
<dbReference type="AlphaFoldDB" id="A0A1Y1ZHX8"/>
<evidence type="ECO:0000256" key="8">
    <source>
        <dbReference type="RuleBase" id="RU368066"/>
    </source>
</evidence>
<name>A0A1Y1ZHX8_9FUNG</name>
<evidence type="ECO:0000256" key="6">
    <source>
        <dbReference type="ARBA" id="ARBA00022989"/>
    </source>
</evidence>
<comment type="similarity">
    <text evidence="3 8">Belongs to the CTL (choline transporter-like) family.</text>
</comment>
<dbReference type="EMBL" id="MCOG01000402">
    <property type="protein sequence ID" value="ORY09870.1"/>
    <property type="molecule type" value="Genomic_DNA"/>
</dbReference>
<feature type="transmembrane region" description="Helical" evidence="8">
    <location>
        <begin position="162"/>
        <end position="189"/>
    </location>
</feature>
<proteinExistence type="inferred from homology"/>
<evidence type="ECO:0000256" key="3">
    <source>
        <dbReference type="ARBA" id="ARBA00007168"/>
    </source>
</evidence>
<dbReference type="InterPro" id="IPR007603">
    <property type="entry name" value="Choline_transptr-like"/>
</dbReference>
<dbReference type="Pfam" id="PF04515">
    <property type="entry name" value="Choline_transpo"/>
    <property type="match status" value="1"/>
</dbReference>
<dbReference type="Proteomes" id="UP000193920">
    <property type="component" value="Unassembled WGS sequence"/>
</dbReference>